<proteinExistence type="predicted"/>
<evidence type="ECO:0000313" key="2">
    <source>
        <dbReference type="Proteomes" id="UP001056778"/>
    </source>
</evidence>
<dbReference type="Proteomes" id="UP001056778">
    <property type="component" value="Chromosome 3"/>
</dbReference>
<gene>
    <name evidence="1" type="ORF">MML48_3g00009613</name>
</gene>
<sequence>MSTIKRSNSSSNIPRLSRIAVRQSNTNRRSRSCNTRASSTINTNLLYVPGASIGRSSSYSNLATPITRRLQPNTPSSTTSSASKSFRMNDKEWQKTQLMRVRNFFFQYDPEMPPLKPLSTRIYVHTMNILFKLLDNRIAITLENYKESVPEYLKSFKYKYNIKPSVMKTPTVPSSWQYILQIWIWLIERVELLENPDRILLPHTTNQSKLTSFYTLVNYMADSFLAYNNSGVDQDKVDMNLFEDLAQINRINLKDDTLSQTEASLDYQLKSLNEVEQSTISSIEEISKKVQEIKGSNAIRIQSMYDQRNDLIFKTKEHSIKCRNIHSSLNECFEKKQHLESVLSVQTCTKAELKLLNDEIDKVRNIEHQNKECLQGQANMLDDYTFKINQQKREIQAMVHKVNNKLAVLTCKADELKGLQMPKRNINDSGFEEEINDFTDKLQRADLHLKTKSEDWNSILQRKRQDQMMNKLMEEEVSVKMNQLLATEQERIQLYNRRKEDLYDQIRKVQLEIIKKESELEEINAQMPDVNAIKQESDASLNRCINLKRHQQETMVQTCQCFVFLHNKLKDTIDENMTRALGPGLLPVDVLIVEVFRNSLKSRFFNGLLFQDDRLFLLNGVPLINNNHNKKTIRFLISDMASEAQRLIGISLTKIAQSRANRGGVSLHKNLLVATVLQKARYIFMEEAYNMVHYQSPTPTPAPSRSNSQEDLVALTAEEAGIESMPLGEDVEEASNLEFLQPSCVKCAENQDKENQPPFVVSNNSSNVSNNTNNNNNSNNASSEVTYLDLDKTQNSVLRERSLTSPCLKRRRAITDWETEEAVQSILPKKIKCSSGGSSTEEGDDSVFLDDATILSDNVSKELEESERSNGVVGQDLNQSSGSSAMEIDRITSLVSIFSFGMGDGKISRSVSTPDLCSAQAKDTGDALQQRQFIAMTIHEMSSSCHKANLVDTICHRNMDLSREHLRTISYYDFEVGLSEWENLERSQLEFGDESPSCVTVFHWYSEFKRGRIIPNKLSVGINIDLYHHDENDAYEGRNAGSETETDRLESMRAPDCLELAPATTTPQKASTTSTSPIIAVLFGGRERKGQGNADPHFDNAGPH</sequence>
<protein>
    <submittedName>
        <fullName evidence="1">Uncharacterized protein</fullName>
    </submittedName>
</protein>
<name>A0ACB9TCV5_HOLOL</name>
<organism evidence="1 2">
    <name type="scientific">Holotrichia oblita</name>
    <name type="common">Chafer beetle</name>
    <dbReference type="NCBI Taxonomy" id="644536"/>
    <lineage>
        <taxon>Eukaryota</taxon>
        <taxon>Metazoa</taxon>
        <taxon>Ecdysozoa</taxon>
        <taxon>Arthropoda</taxon>
        <taxon>Hexapoda</taxon>
        <taxon>Insecta</taxon>
        <taxon>Pterygota</taxon>
        <taxon>Neoptera</taxon>
        <taxon>Endopterygota</taxon>
        <taxon>Coleoptera</taxon>
        <taxon>Polyphaga</taxon>
        <taxon>Scarabaeiformia</taxon>
        <taxon>Scarabaeidae</taxon>
        <taxon>Melolonthinae</taxon>
        <taxon>Holotrichia</taxon>
    </lineage>
</organism>
<accession>A0ACB9TCV5</accession>
<reference evidence="1" key="1">
    <citation type="submission" date="2022-04" db="EMBL/GenBank/DDBJ databases">
        <title>Chromosome-scale genome assembly of Holotrichia oblita Faldermann.</title>
        <authorList>
            <person name="Rongchong L."/>
        </authorList>
    </citation>
    <scope>NUCLEOTIDE SEQUENCE</scope>
    <source>
        <strain evidence="1">81SQS9</strain>
    </source>
</reference>
<dbReference type="EMBL" id="CM043017">
    <property type="protein sequence ID" value="KAI4464500.1"/>
    <property type="molecule type" value="Genomic_DNA"/>
</dbReference>
<keyword evidence="2" id="KW-1185">Reference proteome</keyword>
<evidence type="ECO:0000313" key="1">
    <source>
        <dbReference type="EMBL" id="KAI4464500.1"/>
    </source>
</evidence>
<comment type="caution">
    <text evidence="1">The sequence shown here is derived from an EMBL/GenBank/DDBJ whole genome shotgun (WGS) entry which is preliminary data.</text>
</comment>